<evidence type="ECO:0000256" key="1">
    <source>
        <dbReference type="ARBA" id="ARBA00022741"/>
    </source>
</evidence>
<dbReference type="Pfam" id="PF00270">
    <property type="entry name" value="DEAD"/>
    <property type="match status" value="1"/>
</dbReference>
<dbReference type="InterPro" id="IPR027417">
    <property type="entry name" value="P-loop_NTPase"/>
</dbReference>
<dbReference type="InterPro" id="IPR011545">
    <property type="entry name" value="DEAD/DEAH_box_helicase_dom"/>
</dbReference>
<dbReference type="EC" id="3.6.4.13" evidence="4"/>
<dbReference type="Proteomes" id="UP000027120">
    <property type="component" value="Unassembled WGS sequence"/>
</dbReference>
<keyword evidence="3 4" id="KW-0067">ATP-binding</keyword>
<dbReference type="PROSITE" id="PS51192">
    <property type="entry name" value="HELICASE_ATP_BIND_1"/>
    <property type="match status" value="1"/>
</dbReference>
<comment type="function">
    <text evidence="4">RNA helicase.</text>
</comment>
<evidence type="ECO:0000313" key="6">
    <source>
        <dbReference type="EMBL" id="KDO38663.1"/>
    </source>
</evidence>
<keyword evidence="4" id="KW-0694">RNA-binding</keyword>
<dbReference type="InterPro" id="IPR014001">
    <property type="entry name" value="Helicase_ATP-bd"/>
</dbReference>
<dbReference type="EMBL" id="KK787637">
    <property type="protein sequence ID" value="KDO38661.1"/>
    <property type="molecule type" value="Genomic_DNA"/>
</dbReference>
<feature type="domain" description="Helicase ATP-binding" evidence="5">
    <location>
        <begin position="1"/>
        <end position="145"/>
    </location>
</feature>
<dbReference type="InterPro" id="IPR000629">
    <property type="entry name" value="RNA-helicase_DEAD-box_CS"/>
</dbReference>
<feature type="non-terminal residue" evidence="6">
    <location>
        <position position="1"/>
    </location>
</feature>
<keyword evidence="4" id="KW-0347">Helicase</keyword>
<evidence type="ECO:0000256" key="3">
    <source>
        <dbReference type="ARBA" id="ARBA00022840"/>
    </source>
</evidence>
<dbReference type="GO" id="GO:0005524">
    <property type="term" value="F:ATP binding"/>
    <property type="evidence" value="ECO:0007669"/>
    <property type="project" value="UniProtKB-UniRule"/>
</dbReference>
<comment type="catalytic activity">
    <reaction evidence="4">
        <text>ATP + H2O = ADP + phosphate + H(+)</text>
        <dbReference type="Rhea" id="RHEA:13065"/>
        <dbReference type="ChEBI" id="CHEBI:15377"/>
        <dbReference type="ChEBI" id="CHEBI:15378"/>
        <dbReference type="ChEBI" id="CHEBI:30616"/>
        <dbReference type="ChEBI" id="CHEBI:43474"/>
        <dbReference type="ChEBI" id="CHEBI:456216"/>
        <dbReference type="EC" id="3.6.4.13"/>
    </reaction>
</comment>
<organism evidence="6 7">
    <name type="scientific">Citrus sinensis</name>
    <name type="common">Sweet orange</name>
    <name type="synonym">Citrus aurantium var. sinensis</name>
    <dbReference type="NCBI Taxonomy" id="2711"/>
    <lineage>
        <taxon>Eukaryota</taxon>
        <taxon>Viridiplantae</taxon>
        <taxon>Streptophyta</taxon>
        <taxon>Embryophyta</taxon>
        <taxon>Tracheophyta</taxon>
        <taxon>Spermatophyta</taxon>
        <taxon>Magnoliopsida</taxon>
        <taxon>eudicotyledons</taxon>
        <taxon>Gunneridae</taxon>
        <taxon>Pentapetalae</taxon>
        <taxon>rosids</taxon>
        <taxon>malvids</taxon>
        <taxon>Sapindales</taxon>
        <taxon>Rutaceae</taxon>
        <taxon>Aurantioideae</taxon>
        <taxon>Citrus</taxon>
    </lineage>
</organism>
<gene>
    <name evidence="6" type="ORF">CISIN_1g0123192mg</name>
</gene>
<sequence>VTDHLKEVAKGINVRVVPIVGGMSTEKQERLLKARPELVVGTPGRLWELMSGGEKHLVELHTLSFFVLDEADRMIENGHFRELQSIIDMLPMTNGSNEGQSEQTQTCVTVSSLQRKKRQTLVFSATIALSADFRKKLKHGSLKLKQSVNGLNSIETLSERAGMRANVAIVDLTNVSVLANKLEESFIE</sequence>
<evidence type="ECO:0000259" key="5">
    <source>
        <dbReference type="PROSITE" id="PS51192"/>
    </source>
</evidence>
<dbReference type="PANTHER" id="PTHR24031">
    <property type="entry name" value="RNA HELICASE"/>
    <property type="match status" value="1"/>
</dbReference>
<keyword evidence="1 4" id="KW-0547">Nucleotide-binding</keyword>
<name>A0A067D789_CITSI</name>
<evidence type="ECO:0000313" key="7">
    <source>
        <dbReference type="Proteomes" id="UP000027120"/>
    </source>
</evidence>
<dbReference type="AlphaFoldDB" id="A0A067D789"/>
<evidence type="ECO:0000256" key="4">
    <source>
        <dbReference type="RuleBase" id="RU365068"/>
    </source>
</evidence>
<dbReference type="SUPFAM" id="SSF52540">
    <property type="entry name" value="P-loop containing nucleoside triphosphate hydrolases"/>
    <property type="match status" value="1"/>
</dbReference>
<dbReference type="STRING" id="2711.A0A067D789"/>
<keyword evidence="7" id="KW-1185">Reference proteome</keyword>
<dbReference type="EMBL" id="KK787637">
    <property type="protein sequence ID" value="KDO38662.1"/>
    <property type="molecule type" value="Genomic_DNA"/>
</dbReference>
<dbReference type="Gene3D" id="3.40.50.300">
    <property type="entry name" value="P-loop containing nucleotide triphosphate hydrolases"/>
    <property type="match status" value="1"/>
</dbReference>
<comment type="domain">
    <text evidence="4">The Q motif is unique to and characteristic of the DEAD box family of RNA helicases and controls ATP binding and hydrolysis.</text>
</comment>
<protein>
    <recommendedName>
        <fullName evidence="4">ATP-dependent RNA helicase</fullName>
        <ecNumber evidence="4">3.6.4.13</ecNumber>
    </recommendedName>
</protein>
<comment type="similarity">
    <text evidence="4">Belongs to the DEAD box helicase family.</text>
</comment>
<dbReference type="PROSITE" id="PS00039">
    <property type="entry name" value="DEAD_ATP_HELICASE"/>
    <property type="match status" value="1"/>
</dbReference>
<reference evidence="6 7" key="1">
    <citation type="submission" date="2014-04" db="EMBL/GenBank/DDBJ databases">
        <authorList>
            <consortium name="International Citrus Genome Consortium"/>
            <person name="Gmitter F."/>
            <person name="Chen C."/>
            <person name="Farmerie W."/>
            <person name="Harkins T."/>
            <person name="Desany B."/>
            <person name="Mohiuddin M."/>
            <person name="Kodira C."/>
            <person name="Borodovsky M."/>
            <person name="Lomsadze A."/>
            <person name="Burns P."/>
            <person name="Jenkins J."/>
            <person name="Prochnik S."/>
            <person name="Shu S."/>
            <person name="Chapman J."/>
            <person name="Pitluck S."/>
            <person name="Schmutz J."/>
            <person name="Rokhsar D."/>
        </authorList>
    </citation>
    <scope>NUCLEOTIDE SEQUENCE</scope>
</reference>
<evidence type="ECO:0000256" key="2">
    <source>
        <dbReference type="ARBA" id="ARBA00022801"/>
    </source>
</evidence>
<keyword evidence="2 4" id="KW-0378">Hydrolase</keyword>
<dbReference type="GO" id="GO:0016787">
    <property type="term" value="F:hydrolase activity"/>
    <property type="evidence" value="ECO:0007669"/>
    <property type="project" value="UniProtKB-KW"/>
</dbReference>
<dbReference type="GO" id="GO:0003724">
    <property type="term" value="F:RNA helicase activity"/>
    <property type="evidence" value="ECO:0007669"/>
    <property type="project" value="UniProtKB-EC"/>
</dbReference>
<proteinExistence type="inferred from homology"/>
<dbReference type="EMBL" id="KK787637">
    <property type="protein sequence ID" value="KDO38663.1"/>
    <property type="molecule type" value="Genomic_DNA"/>
</dbReference>
<dbReference type="GO" id="GO:0003723">
    <property type="term" value="F:RNA binding"/>
    <property type="evidence" value="ECO:0007669"/>
    <property type="project" value="UniProtKB-UniRule"/>
</dbReference>
<accession>A0A067D789</accession>